<sequence length="185" mass="20783">MTQSFRSKMEKTAWGIVKDLDEIHWSDLAAKGIAETTAKTFLLRWEREGRIRVSHRDKQNRKIFVHAARVTPVDHSSPVEGQTPTPEGNMWRAMRRLGSFTPTDLAAHSNAGGVEVSIEKARAYCRQLLGAQYLKVRVTAIPGKREARYSLIRDTGPLPPRTTRMTGVLDPNEQSFVPAFGEVGR</sequence>
<evidence type="ECO:0000313" key="1">
    <source>
        <dbReference type="EMBL" id="APX21303.1"/>
    </source>
</evidence>
<dbReference type="STRING" id="1229727.Ga0080559_TMP507"/>
<dbReference type="AlphaFoldDB" id="A0A1U7CZN4"/>
<accession>A0A1U7CZN4</accession>
<keyword evidence="2" id="KW-1185">Reference proteome</keyword>
<dbReference type="KEGG" id="tpro:Ga0080559_TMP507"/>
<reference evidence="1 2" key="1">
    <citation type="submission" date="2016-03" db="EMBL/GenBank/DDBJ databases">
        <title>Deep-sea bacteria in the southern Pacific.</title>
        <authorList>
            <person name="Tang K."/>
        </authorList>
    </citation>
    <scope>NUCLEOTIDE SEQUENCE [LARGE SCALE GENOMIC DNA]</scope>
    <source>
        <strain evidence="1 2">JLT2016</strain>
    </source>
</reference>
<evidence type="ECO:0000313" key="2">
    <source>
        <dbReference type="Proteomes" id="UP000186559"/>
    </source>
</evidence>
<dbReference type="Proteomes" id="UP000186559">
    <property type="component" value="Chromosome"/>
</dbReference>
<dbReference type="RefSeq" id="WP_076621985.1">
    <property type="nucleotide sequence ID" value="NZ_BMEW01000002.1"/>
</dbReference>
<dbReference type="EMBL" id="CP014796">
    <property type="protein sequence ID" value="APX21303.1"/>
    <property type="molecule type" value="Genomic_DNA"/>
</dbReference>
<proteinExistence type="predicted"/>
<organism evidence="1 2">
    <name type="scientific">Salipiger profundus</name>
    <dbReference type="NCBI Taxonomy" id="1229727"/>
    <lineage>
        <taxon>Bacteria</taxon>
        <taxon>Pseudomonadati</taxon>
        <taxon>Pseudomonadota</taxon>
        <taxon>Alphaproteobacteria</taxon>
        <taxon>Rhodobacterales</taxon>
        <taxon>Roseobacteraceae</taxon>
        <taxon>Salipiger</taxon>
    </lineage>
</organism>
<gene>
    <name evidence="1" type="ORF">Ga0080559_TMP507</name>
</gene>
<protein>
    <submittedName>
        <fullName evidence="1">Uncharacterized protein</fullName>
    </submittedName>
</protein>
<name>A0A1U7CZN4_9RHOB</name>